<gene>
    <name evidence="2" type="ORF">WMY93_016488</name>
</gene>
<evidence type="ECO:0000256" key="1">
    <source>
        <dbReference type="SAM" id="MobiDB-lite"/>
    </source>
</evidence>
<dbReference type="EMBL" id="JBBPFD010000012">
    <property type="protein sequence ID" value="KAK7903881.1"/>
    <property type="molecule type" value="Genomic_DNA"/>
</dbReference>
<comment type="caution">
    <text evidence="2">The sequence shown here is derived from an EMBL/GenBank/DDBJ whole genome shotgun (WGS) entry which is preliminary data.</text>
</comment>
<reference evidence="3" key="1">
    <citation type="submission" date="2024-04" db="EMBL/GenBank/DDBJ databases">
        <title>Salinicola lusitanus LLJ914,a marine bacterium isolated from the Okinawa Trough.</title>
        <authorList>
            <person name="Li J."/>
        </authorList>
    </citation>
    <scope>NUCLEOTIDE SEQUENCE [LARGE SCALE GENOMIC DNA]</scope>
</reference>
<evidence type="ECO:0000313" key="2">
    <source>
        <dbReference type="EMBL" id="KAK7903881.1"/>
    </source>
</evidence>
<organism evidence="2 3">
    <name type="scientific">Mugilogobius chulae</name>
    <name type="common">yellowstripe goby</name>
    <dbReference type="NCBI Taxonomy" id="88201"/>
    <lineage>
        <taxon>Eukaryota</taxon>
        <taxon>Metazoa</taxon>
        <taxon>Chordata</taxon>
        <taxon>Craniata</taxon>
        <taxon>Vertebrata</taxon>
        <taxon>Euteleostomi</taxon>
        <taxon>Actinopterygii</taxon>
        <taxon>Neopterygii</taxon>
        <taxon>Teleostei</taxon>
        <taxon>Neoteleostei</taxon>
        <taxon>Acanthomorphata</taxon>
        <taxon>Gobiaria</taxon>
        <taxon>Gobiiformes</taxon>
        <taxon>Gobioidei</taxon>
        <taxon>Gobiidae</taxon>
        <taxon>Gobionellinae</taxon>
        <taxon>Mugilogobius</taxon>
    </lineage>
</organism>
<keyword evidence="3" id="KW-1185">Reference proteome</keyword>
<protein>
    <submittedName>
        <fullName evidence="2">Uncharacterized protein</fullName>
    </submittedName>
</protein>
<feature type="compositionally biased region" description="Basic residues" evidence="1">
    <location>
        <begin position="186"/>
        <end position="196"/>
    </location>
</feature>
<proteinExistence type="predicted"/>
<accession>A0AAW0NX91</accession>
<dbReference type="Proteomes" id="UP001460270">
    <property type="component" value="Unassembled WGS sequence"/>
</dbReference>
<name>A0AAW0NX91_9GOBI</name>
<sequence>MLPVLERPLRRLWTGQGGLLGSSAPPVINSIKRGAGCGEVHSKPLCLVAVGDKAGDDGKVVVLALWQRRGQRRSLSKLFTRDGRPDGTSALTPLDCVNEKERRQEELRRLRSHLFCSDALPACLHLTPWASAGICGGKGWSNPTSPLIVDTPETPSAKGLFAVPTARQGKGALGLQRPAVGGSRSGKPRGAPHHTSHASWLGSLTVNRD</sequence>
<evidence type="ECO:0000313" key="3">
    <source>
        <dbReference type="Proteomes" id="UP001460270"/>
    </source>
</evidence>
<feature type="region of interest" description="Disordered" evidence="1">
    <location>
        <begin position="171"/>
        <end position="209"/>
    </location>
</feature>
<dbReference type="AlphaFoldDB" id="A0AAW0NX91"/>